<gene>
    <name evidence="4" type="ORF">CXZ10_19870</name>
</gene>
<protein>
    <submittedName>
        <fullName evidence="4">Phage tail protein</fullName>
    </submittedName>
</protein>
<dbReference type="InterPro" id="IPR020991">
    <property type="entry name" value="Connector_podovirus"/>
</dbReference>
<evidence type="ECO:0000256" key="3">
    <source>
        <dbReference type="ARBA" id="ARBA00023219"/>
    </source>
</evidence>
<keyword evidence="2" id="KW-1188">Viral release from host cell</keyword>
<dbReference type="RefSeq" id="WP_101291122.1">
    <property type="nucleotide sequence ID" value="NZ_FOUQ01000021.1"/>
</dbReference>
<proteinExistence type="predicted"/>
<organism evidence="4 5">
    <name type="scientific">Pleomorphomonas diazotrophica</name>
    <dbReference type="NCBI Taxonomy" id="1166257"/>
    <lineage>
        <taxon>Bacteria</taxon>
        <taxon>Pseudomonadati</taxon>
        <taxon>Pseudomonadota</taxon>
        <taxon>Alphaproteobacteria</taxon>
        <taxon>Hyphomicrobiales</taxon>
        <taxon>Pleomorphomonadaceae</taxon>
        <taxon>Pleomorphomonas</taxon>
    </lineage>
</organism>
<dbReference type="AlphaFoldDB" id="A0A1I4WQR9"/>
<comment type="caution">
    <text evidence="4">The sequence shown here is derived from an EMBL/GenBank/DDBJ whole genome shotgun (WGS) entry which is preliminary data.</text>
</comment>
<reference evidence="4 5" key="1">
    <citation type="submission" date="2017-12" db="EMBL/GenBank/DDBJ databases">
        <title>Anaerobic carbon monoxide metabolism by Pleomorphomonas carboxyditropha sp. nov., a new mesophilic hydrogenogenic carboxidotroph.</title>
        <authorList>
            <person name="Esquivel-Elizondo S."/>
            <person name="Krajmalnik-Brown R."/>
        </authorList>
    </citation>
    <scope>NUCLEOTIDE SEQUENCE [LARGE SCALE GENOMIC DNA]</scope>
    <source>
        <strain evidence="4 5">R5-392</strain>
    </source>
</reference>
<dbReference type="Proteomes" id="UP000233491">
    <property type="component" value="Unassembled WGS sequence"/>
</dbReference>
<name>A0A1I4WQR9_9HYPH</name>
<evidence type="ECO:0000313" key="4">
    <source>
        <dbReference type="EMBL" id="PKR87311.1"/>
    </source>
</evidence>
<evidence type="ECO:0000313" key="5">
    <source>
        <dbReference type="Proteomes" id="UP000233491"/>
    </source>
</evidence>
<dbReference type="OrthoDB" id="1666403at2"/>
<comment type="subcellular location">
    <subcellularLocation>
        <location evidence="1">Virion</location>
    </subcellularLocation>
</comment>
<sequence>MEARANETQVQYHRRRAEELKRVRQPWEATWTGLADFVAPHRLRLEAADERAISRKRILDPSGTFAWRTLASGMHSGLTSPARPWFRFATVDPELREWGPVKLWVDEVENIERRMFQRSNVYPAFHEGYGDIGLFGQSCGILIEGGDDPLHMIQLLHGRFWIARDAEGRATTLYRMLRWSVEKIVRRFGLETISSSIRSAYDAGRYDQTFDIWHAIEPRHNRDPQKIDKRNKPFLSNYWEANGGAGSSGDGLLEESGFDSNPIICPPWLLCGDDSYAQSPGMDTIGDVKSLQAMVRDKLEVIAKLARPPLQGPTSLNGNPMSLLPGAITFVDDPTGKGLRPVMEASPQIGPLLQDIGETRQRIATGFYADLFLMLSNMEGIQPRNQFEIAERKEEKLLALGPVLENIYNNQLEPCVDRAFEIGLKRNLFPPPPREIQNERLAVEYISTLAQAQKAVATGAVERLVSFAGQWAAMKPDILDKLDADQTIDVYADMIGAPAAIVVPDDKVQEARAARAQAEQQARMAQMAKTVAPAISAGASAVKAGKEAGVDPAAAQALMARLGIGGA</sequence>
<accession>A0A1I4WQR9</accession>
<keyword evidence="5" id="KW-1185">Reference proteome</keyword>
<keyword evidence="3" id="KW-0231">Viral genome packaging</keyword>
<evidence type="ECO:0000256" key="1">
    <source>
        <dbReference type="ARBA" id="ARBA00004328"/>
    </source>
</evidence>
<evidence type="ECO:0000256" key="2">
    <source>
        <dbReference type="ARBA" id="ARBA00022612"/>
    </source>
</evidence>
<dbReference type="Pfam" id="PF12236">
    <property type="entry name" value="Head-tail_con"/>
    <property type="match status" value="1"/>
</dbReference>
<dbReference type="EMBL" id="PJNW01000019">
    <property type="protein sequence ID" value="PKR87311.1"/>
    <property type="molecule type" value="Genomic_DNA"/>
</dbReference>